<evidence type="ECO:0008006" key="3">
    <source>
        <dbReference type="Google" id="ProtNLM"/>
    </source>
</evidence>
<proteinExistence type="predicted"/>
<dbReference type="RefSeq" id="WP_238272458.1">
    <property type="nucleotide sequence ID" value="NZ_BPQG01000046.1"/>
</dbReference>
<gene>
    <name evidence="1" type="ORF">AFCDBAGC_3011</name>
</gene>
<keyword evidence="2" id="KW-1185">Reference proteome</keyword>
<accession>A0ABQ4QJV9</accession>
<organism evidence="1 2">
    <name type="scientific">Methylobacterium cerastii</name>
    <dbReference type="NCBI Taxonomy" id="932741"/>
    <lineage>
        <taxon>Bacteria</taxon>
        <taxon>Pseudomonadati</taxon>
        <taxon>Pseudomonadota</taxon>
        <taxon>Alphaproteobacteria</taxon>
        <taxon>Hyphomicrobiales</taxon>
        <taxon>Methylobacteriaceae</taxon>
        <taxon>Methylobacterium</taxon>
    </lineage>
</organism>
<name>A0ABQ4QJV9_9HYPH</name>
<comment type="caution">
    <text evidence="1">The sequence shown here is derived from an EMBL/GenBank/DDBJ whole genome shotgun (WGS) entry which is preliminary data.</text>
</comment>
<sequence length="423" mass="45778">MNTSVRIALTTLVVGVDFLVLRAGTGDRLGAAQSGRIAARQFQDSDWPAAEAAWAATALDGAGPLAAILSVAALAAIWLVGRRGAGYAGFAVAGLLIEGRPEPAQAYYDTRDYPEFVEVLPNQTAFLIPEVGETKSGQAAFMSEQFLNERKVAMKRIQIPHTLIRNPGWAYDYFVPAARLMLVDRSPVSREWVSATERGTSVRDQGIRFETADSVTLRAGIVVSAFAKEEDASKFVYWFGARAAGGNAADPQVNFASVIQGKSLAEVVDENVHRTVQAAMAKEFGRRTTDKAIHGKVAIIEAVEKEVRRVYEPMGITVTTLGYAEGLTFDNPEIQKAIDMSFMAMKHAQSAQVQMQTLPIQEKILDLKIREMDAQGRQTLAGRWNGSAANVLPALPNWVVLPAGWLDALKAWLQPSAPAPAAP</sequence>
<dbReference type="EMBL" id="BPQG01000046">
    <property type="protein sequence ID" value="GJD45142.1"/>
    <property type="molecule type" value="Genomic_DNA"/>
</dbReference>
<dbReference type="Proteomes" id="UP001055117">
    <property type="component" value="Unassembled WGS sequence"/>
</dbReference>
<evidence type="ECO:0000313" key="2">
    <source>
        <dbReference type="Proteomes" id="UP001055117"/>
    </source>
</evidence>
<reference evidence="1 2" key="1">
    <citation type="journal article" date="2021" name="Front. Microbiol.">
        <title>Comprehensive Comparative Genomics and Phenotyping of Methylobacterium Species.</title>
        <authorList>
            <person name="Alessa O."/>
            <person name="Ogura Y."/>
            <person name="Fujitani Y."/>
            <person name="Takami H."/>
            <person name="Hayashi T."/>
            <person name="Sahin N."/>
            <person name="Tani A."/>
        </authorList>
    </citation>
    <scope>NUCLEOTIDE SEQUENCE [LARGE SCALE GENOMIC DNA]</scope>
    <source>
        <strain evidence="1 2">DSM 23679</strain>
    </source>
</reference>
<protein>
    <recommendedName>
        <fullName evidence="3">Band 7 domain-containing protein</fullName>
    </recommendedName>
</protein>
<evidence type="ECO:0000313" key="1">
    <source>
        <dbReference type="EMBL" id="GJD45142.1"/>
    </source>
</evidence>